<dbReference type="Gene3D" id="3.40.710.10">
    <property type="entry name" value="DD-peptidase/beta-lactamase superfamily"/>
    <property type="match status" value="1"/>
</dbReference>
<evidence type="ECO:0000256" key="3">
    <source>
        <dbReference type="ARBA" id="ARBA00012865"/>
    </source>
</evidence>
<dbReference type="PANTHER" id="PTHR35333">
    <property type="entry name" value="BETA-LACTAMASE"/>
    <property type="match status" value="1"/>
</dbReference>
<keyword evidence="4 6" id="KW-0378">Hydrolase</keyword>
<keyword evidence="9" id="KW-1185">Reference proteome</keyword>
<dbReference type="PANTHER" id="PTHR35333:SF3">
    <property type="entry name" value="BETA-LACTAMASE-TYPE TRANSPEPTIDASE FOLD CONTAINING PROTEIN"/>
    <property type="match status" value="1"/>
</dbReference>
<feature type="domain" description="Beta-lactamase class A catalytic" evidence="7">
    <location>
        <begin position="39"/>
        <end position="237"/>
    </location>
</feature>
<dbReference type="GO" id="GO:0016787">
    <property type="term" value="F:hydrolase activity"/>
    <property type="evidence" value="ECO:0007669"/>
    <property type="project" value="UniProtKB-KW"/>
</dbReference>
<dbReference type="PROSITE" id="PS00146">
    <property type="entry name" value="BETA_LACTAMASE_A"/>
    <property type="match status" value="1"/>
</dbReference>
<sequence length="276" mass="30158">MFFLLAFVAQPAAAAPATLMARLQNELSMLVTSKTSDVGVAAVDLTTGEAVSVRGNQRYPMASTVKVAVAATYLAYVEKGDRSLDDTISGVSAAALMRRMLVHSDNHATDLLIRDLGGPRTVQKWLDWHNVKGLRIDRTINQLLTDKRDLYDERDSATPMAFATFLTRLDKGELLRPWSKNYLLDLMAQCMTGRNRMKSLLPDGTRVEHKTGTLNGLTDDVGFITLPNGHRIAVAIFARGGTNRPNAIAEAARTIYDGFLSIVGWPYTSASAISGR</sequence>
<dbReference type="GO" id="GO:0008483">
    <property type="term" value="F:transaminase activity"/>
    <property type="evidence" value="ECO:0007669"/>
    <property type="project" value="UniProtKB-KW"/>
</dbReference>
<dbReference type="RefSeq" id="WP_249868632.1">
    <property type="nucleotide sequence ID" value="NZ_JAMGBC010000001.1"/>
</dbReference>
<dbReference type="Pfam" id="PF13354">
    <property type="entry name" value="Beta-lactamase2"/>
    <property type="match status" value="1"/>
</dbReference>
<evidence type="ECO:0000256" key="2">
    <source>
        <dbReference type="ARBA" id="ARBA00009009"/>
    </source>
</evidence>
<evidence type="ECO:0000256" key="6">
    <source>
        <dbReference type="RuleBase" id="RU361140"/>
    </source>
</evidence>
<dbReference type="Proteomes" id="UP001165343">
    <property type="component" value="Unassembled WGS sequence"/>
</dbReference>
<evidence type="ECO:0000313" key="9">
    <source>
        <dbReference type="Proteomes" id="UP001165343"/>
    </source>
</evidence>
<proteinExistence type="inferred from homology"/>
<dbReference type="EMBL" id="JAMGBC010000001">
    <property type="protein sequence ID" value="MCL6679750.1"/>
    <property type="molecule type" value="Genomic_DNA"/>
</dbReference>
<dbReference type="InterPro" id="IPR023650">
    <property type="entry name" value="Beta-lactam_class-A_AS"/>
</dbReference>
<evidence type="ECO:0000259" key="7">
    <source>
        <dbReference type="Pfam" id="PF13354"/>
    </source>
</evidence>
<evidence type="ECO:0000256" key="1">
    <source>
        <dbReference type="ARBA" id="ARBA00001526"/>
    </source>
</evidence>
<evidence type="ECO:0000256" key="4">
    <source>
        <dbReference type="ARBA" id="ARBA00022801"/>
    </source>
</evidence>
<organism evidence="8 9">
    <name type="scientific">Sphingomonas anseongensis</name>
    <dbReference type="NCBI Taxonomy" id="2908207"/>
    <lineage>
        <taxon>Bacteria</taxon>
        <taxon>Pseudomonadati</taxon>
        <taxon>Pseudomonadota</taxon>
        <taxon>Alphaproteobacteria</taxon>
        <taxon>Sphingomonadales</taxon>
        <taxon>Sphingomonadaceae</taxon>
        <taxon>Sphingomonas</taxon>
    </lineage>
</organism>
<dbReference type="SUPFAM" id="SSF56601">
    <property type="entry name" value="beta-lactamase/transpeptidase-like"/>
    <property type="match status" value="1"/>
</dbReference>
<dbReference type="InterPro" id="IPR000871">
    <property type="entry name" value="Beta-lactam_class-A"/>
</dbReference>
<reference evidence="8" key="1">
    <citation type="submission" date="2022-05" db="EMBL/GenBank/DDBJ databases">
        <authorList>
            <person name="Jo J.-H."/>
            <person name="Im W.-T."/>
        </authorList>
    </citation>
    <scope>NUCLEOTIDE SEQUENCE</scope>
    <source>
        <strain evidence="8">RG327</strain>
    </source>
</reference>
<keyword evidence="8" id="KW-0032">Aminotransferase</keyword>
<comment type="caution">
    <text evidence="8">The sequence shown here is derived from an EMBL/GenBank/DDBJ whole genome shotgun (WGS) entry which is preliminary data.</text>
</comment>
<dbReference type="EC" id="3.5.2.6" evidence="3 6"/>
<accession>A0ABT0RHJ9</accession>
<evidence type="ECO:0000313" key="8">
    <source>
        <dbReference type="EMBL" id="MCL6679750.1"/>
    </source>
</evidence>
<keyword evidence="8" id="KW-0808">Transferase</keyword>
<evidence type="ECO:0000256" key="5">
    <source>
        <dbReference type="ARBA" id="ARBA00023251"/>
    </source>
</evidence>
<name>A0ABT0RHJ9_9SPHN</name>
<protein>
    <recommendedName>
        <fullName evidence="3 6">Beta-lactamase</fullName>
        <ecNumber evidence="3 6">3.5.2.6</ecNumber>
    </recommendedName>
</protein>
<comment type="similarity">
    <text evidence="2 6">Belongs to the class-A beta-lactamase family.</text>
</comment>
<dbReference type="InterPro" id="IPR045155">
    <property type="entry name" value="Beta-lactam_cat"/>
</dbReference>
<comment type="catalytic activity">
    <reaction evidence="1 6">
        <text>a beta-lactam + H2O = a substituted beta-amino acid</text>
        <dbReference type="Rhea" id="RHEA:20401"/>
        <dbReference type="ChEBI" id="CHEBI:15377"/>
        <dbReference type="ChEBI" id="CHEBI:35627"/>
        <dbReference type="ChEBI" id="CHEBI:140347"/>
        <dbReference type="EC" id="3.5.2.6"/>
    </reaction>
</comment>
<dbReference type="PRINTS" id="PR00118">
    <property type="entry name" value="BLACTAMASEA"/>
</dbReference>
<keyword evidence="5 6" id="KW-0046">Antibiotic resistance</keyword>
<gene>
    <name evidence="8" type="ORF">LZ519_10560</name>
</gene>
<dbReference type="InterPro" id="IPR012338">
    <property type="entry name" value="Beta-lactam/transpept-like"/>
</dbReference>